<keyword evidence="1" id="KW-1003">Cell membrane</keyword>
<keyword evidence="3 6" id="KW-0812">Transmembrane</keyword>
<keyword evidence="9" id="KW-1185">Reference proteome</keyword>
<keyword evidence="5" id="KW-0131">Cell cycle</keyword>
<evidence type="ECO:0000256" key="5">
    <source>
        <dbReference type="ARBA" id="ARBA00023306"/>
    </source>
</evidence>
<dbReference type="Proteomes" id="UP000473648">
    <property type="component" value="Unassembled WGS sequence"/>
</dbReference>
<reference evidence="8" key="1">
    <citation type="journal article" date="2020" name="Appl. Environ. Microbiol.">
        <title>Medium-Chain Fatty Acid Synthesis by 'Candidatus Weimeria bifida' gen. nov., sp. nov., and 'Candidatus Pseudoramibacter fermentans' sp. nov.</title>
        <authorList>
            <person name="Scarborough M.J."/>
            <person name="Myers K.S."/>
            <person name="Donohue T.J."/>
            <person name="Noguera D.R."/>
        </authorList>
    </citation>
    <scope>NUCLEOTIDE SEQUENCE</scope>
    <source>
        <strain evidence="8">EUB1.1</strain>
    </source>
</reference>
<sequence>MKDEQKSQKISKTLKRRKRRRIARRITAVILIAAIICVGGYYLSRVMTDQRLNIKQVEVTGNASADTHLLDQVTDALIGQNILAVDVNSLSNQAKKILQTDQVSVYRKWPDTLIIKVGRIEALGAVMTGNKVLYIDQNARVVNRADYLTNVNLPIITGIKGTNALQSGSHLSSNSRERLIDALDILARIQDKGLLDRVSEIHWTKYNTYRIITKNNSVFEVSGIDNFKKNESYVETFLIENRSNVEVDLQIDGQAFLKNRS</sequence>
<feature type="transmembrane region" description="Helical" evidence="6">
    <location>
        <begin position="22"/>
        <end position="43"/>
    </location>
</feature>
<organism evidence="8 9">
    <name type="scientific">Candidatus Pseudoramibacter fermentans</name>
    <dbReference type="NCBI Taxonomy" id="2594427"/>
    <lineage>
        <taxon>Bacteria</taxon>
        <taxon>Bacillati</taxon>
        <taxon>Bacillota</taxon>
        <taxon>Clostridia</taxon>
        <taxon>Eubacteriales</taxon>
        <taxon>Eubacteriaceae</taxon>
        <taxon>Pseudoramibacter</taxon>
    </lineage>
</organism>
<dbReference type="InterPro" id="IPR026579">
    <property type="entry name" value="FtsQ"/>
</dbReference>
<evidence type="ECO:0000259" key="7">
    <source>
        <dbReference type="Pfam" id="PF08478"/>
    </source>
</evidence>
<name>A0A6L5GR57_9FIRM</name>
<accession>A0A6L5GR57</accession>
<keyword evidence="2" id="KW-0132">Cell division</keyword>
<evidence type="ECO:0000256" key="2">
    <source>
        <dbReference type="ARBA" id="ARBA00022618"/>
    </source>
</evidence>
<evidence type="ECO:0000313" key="9">
    <source>
        <dbReference type="Proteomes" id="UP000473648"/>
    </source>
</evidence>
<gene>
    <name evidence="8" type="ORF">FRC53_04210</name>
</gene>
<evidence type="ECO:0000256" key="6">
    <source>
        <dbReference type="SAM" id="Phobius"/>
    </source>
</evidence>
<dbReference type="AlphaFoldDB" id="A0A6L5GR57"/>
<keyword evidence="6" id="KW-0472">Membrane</keyword>
<evidence type="ECO:0000256" key="4">
    <source>
        <dbReference type="ARBA" id="ARBA00022989"/>
    </source>
</evidence>
<evidence type="ECO:0000313" key="8">
    <source>
        <dbReference type="EMBL" id="MQM72623.1"/>
    </source>
</evidence>
<feature type="domain" description="POTRA" evidence="7">
    <location>
        <begin position="53"/>
        <end position="117"/>
    </location>
</feature>
<dbReference type="Pfam" id="PF08478">
    <property type="entry name" value="POTRA_1"/>
    <property type="match status" value="1"/>
</dbReference>
<dbReference type="InterPro" id="IPR013685">
    <property type="entry name" value="POTRA_FtsQ_type"/>
</dbReference>
<evidence type="ECO:0000256" key="1">
    <source>
        <dbReference type="ARBA" id="ARBA00022475"/>
    </source>
</evidence>
<evidence type="ECO:0000256" key="3">
    <source>
        <dbReference type="ARBA" id="ARBA00022692"/>
    </source>
</evidence>
<dbReference type="Gene3D" id="3.10.20.310">
    <property type="entry name" value="membrane protein fhac"/>
    <property type="match status" value="1"/>
</dbReference>
<proteinExistence type="predicted"/>
<dbReference type="GO" id="GO:0090529">
    <property type="term" value="P:cell septum assembly"/>
    <property type="evidence" value="ECO:0007669"/>
    <property type="project" value="InterPro"/>
</dbReference>
<comment type="caution">
    <text evidence="8">The sequence shown here is derived from an EMBL/GenBank/DDBJ whole genome shotgun (WGS) entry which is preliminary data.</text>
</comment>
<keyword evidence="4 6" id="KW-1133">Transmembrane helix</keyword>
<dbReference type="EMBL" id="VOGB01000004">
    <property type="protein sequence ID" value="MQM72623.1"/>
    <property type="molecule type" value="Genomic_DNA"/>
</dbReference>
<dbReference type="PANTHER" id="PTHR35851:SF1">
    <property type="entry name" value="CELL DIVISION PROTEIN FTSQ"/>
    <property type="match status" value="1"/>
</dbReference>
<dbReference type="PANTHER" id="PTHR35851">
    <property type="entry name" value="CELL DIVISION PROTEIN FTSQ"/>
    <property type="match status" value="1"/>
</dbReference>
<protein>
    <submittedName>
        <fullName evidence="8">FtsQ-type POTRA domain-containing protein</fullName>
    </submittedName>
</protein>